<dbReference type="Pfam" id="PF01541">
    <property type="entry name" value="GIY-YIG"/>
    <property type="match status" value="1"/>
</dbReference>
<dbReference type="PROSITE" id="PS50164">
    <property type="entry name" value="GIY_YIG"/>
    <property type="match status" value="1"/>
</dbReference>
<dbReference type="InterPro" id="IPR050066">
    <property type="entry name" value="UvrABC_protein_C"/>
</dbReference>
<protein>
    <recommendedName>
        <fullName evidence="7">UvrABC system protein C</fullName>
        <shortName evidence="7">Protein UvrC</shortName>
    </recommendedName>
    <alternativeName>
        <fullName evidence="7">Excinuclease ABC subunit C</fullName>
    </alternativeName>
</protein>
<dbReference type="Proteomes" id="UP000236724">
    <property type="component" value="Unassembled WGS sequence"/>
</dbReference>
<keyword evidence="6 7" id="KW-0742">SOS response</keyword>
<dbReference type="CDD" id="cd10434">
    <property type="entry name" value="GIY-YIG_UvrC_Cho"/>
    <property type="match status" value="1"/>
</dbReference>
<dbReference type="PANTHER" id="PTHR30562:SF1">
    <property type="entry name" value="UVRABC SYSTEM PROTEIN C"/>
    <property type="match status" value="1"/>
</dbReference>
<dbReference type="GO" id="GO:0003677">
    <property type="term" value="F:DNA binding"/>
    <property type="evidence" value="ECO:0007669"/>
    <property type="project" value="UniProtKB-UniRule"/>
</dbReference>
<evidence type="ECO:0000313" key="12">
    <source>
        <dbReference type="Proteomes" id="UP000236724"/>
    </source>
</evidence>
<dbReference type="EMBL" id="FMSV02000483">
    <property type="protein sequence ID" value="SEH06376.1"/>
    <property type="molecule type" value="Genomic_DNA"/>
</dbReference>
<reference evidence="11 12" key="1">
    <citation type="submission" date="2016-10" db="EMBL/GenBank/DDBJ databases">
        <authorList>
            <person name="de Groot N.N."/>
        </authorList>
    </citation>
    <scope>NUCLEOTIDE SEQUENCE [LARGE SCALE GENOMIC DNA]</scope>
    <source>
        <strain evidence="11">MBHS1</strain>
    </source>
</reference>
<dbReference type="Pfam" id="PF22920">
    <property type="entry name" value="UvrC_RNaseH"/>
    <property type="match status" value="1"/>
</dbReference>
<dbReference type="Gene3D" id="3.30.420.340">
    <property type="entry name" value="UvrC, RNAse H endonuclease domain"/>
    <property type="match status" value="1"/>
</dbReference>
<dbReference type="GO" id="GO:0005737">
    <property type="term" value="C:cytoplasm"/>
    <property type="evidence" value="ECO:0007669"/>
    <property type="project" value="UniProtKB-SubCell"/>
</dbReference>
<evidence type="ECO:0000256" key="4">
    <source>
        <dbReference type="ARBA" id="ARBA00022881"/>
    </source>
</evidence>
<evidence type="ECO:0000256" key="7">
    <source>
        <dbReference type="HAMAP-Rule" id="MF_00203"/>
    </source>
</evidence>
<dbReference type="SUPFAM" id="SSF47781">
    <property type="entry name" value="RuvA domain 2-like"/>
    <property type="match status" value="1"/>
</dbReference>
<dbReference type="Pfam" id="PF08459">
    <property type="entry name" value="UvrC_RNaseH_dom"/>
    <property type="match status" value="1"/>
</dbReference>
<dbReference type="InterPro" id="IPR035901">
    <property type="entry name" value="GIY-YIG_endonuc_sf"/>
</dbReference>
<dbReference type="InterPro" id="IPR001943">
    <property type="entry name" value="UVR_dom"/>
</dbReference>
<dbReference type="InterPro" id="IPR036876">
    <property type="entry name" value="UVR_dom_sf"/>
</dbReference>
<dbReference type="PANTHER" id="PTHR30562">
    <property type="entry name" value="UVRC/OXIDOREDUCTASE"/>
    <property type="match status" value="1"/>
</dbReference>
<dbReference type="SUPFAM" id="SSF46600">
    <property type="entry name" value="C-terminal UvrC-binding domain of UvrB"/>
    <property type="match status" value="1"/>
</dbReference>
<dbReference type="Pfam" id="PF02151">
    <property type="entry name" value="UVR"/>
    <property type="match status" value="1"/>
</dbReference>
<evidence type="ECO:0000256" key="5">
    <source>
        <dbReference type="ARBA" id="ARBA00023204"/>
    </source>
</evidence>
<dbReference type="Pfam" id="PF14520">
    <property type="entry name" value="HHH_5"/>
    <property type="match status" value="1"/>
</dbReference>
<dbReference type="InterPro" id="IPR010994">
    <property type="entry name" value="RuvA_2-like"/>
</dbReference>
<comment type="function">
    <text evidence="7">The UvrABC repair system catalyzes the recognition and processing of DNA lesions. UvrC both incises the 5' and 3' sides of the lesion. The N-terminal half is responsible for the 3' incision and the C-terminal half is responsible for the 5' incision.</text>
</comment>
<dbReference type="FunFam" id="3.40.1440.10:FF:000001">
    <property type="entry name" value="UvrABC system protein C"/>
    <property type="match status" value="1"/>
</dbReference>
<evidence type="ECO:0000259" key="9">
    <source>
        <dbReference type="PROSITE" id="PS50164"/>
    </source>
</evidence>
<dbReference type="OrthoDB" id="9804933at2"/>
<dbReference type="RefSeq" id="WP_103920162.1">
    <property type="nucleotide sequence ID" value="NZ_FMSV02000483.1"/>
</dbReference>
<evidence type="ECO:0000313" key="11">
    <source>
        <dbReference type="EMBL" id="SEH06376.1"/>
    </source>
</evidence>
<sequence>METSSPLSFDAKPFLSTVSQKPGVYQMWDATDEILYVGKAKNLKNRLSSYFRSPAGQTPKTRALVARIARIDVTITHTETEALLLENNLIKRHQPPYNILLRDDKSYPFIYLSAGDFPRLSFHRGTKRDKGRYFGPYPSIRSVHESLKLLQKLFPVRQCRDSFFRNRSRPCLQYQIKRCTAPCVGEIDKTQYQIDVQHAVLFLEGKSQHVIEQLVDNMQQAARQQAYERAAVYRDQIARLRQLQEHQYMETEASVNIDVLACVARDGVGCVQLLSIRDGRNLGSRAWFPKHTRDVASPDILAPFLTQYYLSAGRDLPEEIIIDPIIPSLAILQQAIYSQHEKKIKIHHKVRGARAKWQAMALQNAWASLDQHKPTQHRERLSALAVLLQMEELPSRLECFDISHTQGEATVASCVVFGMDGPIYNDYRRFNIKDVTAGDDYAAMKQVLTRRYSRLKKTEAQLPDIVVVDGGKGQLKQAIAVMEELQLPEIRLLGVAKGRTRKPGLEQLLLPDERDSLILSKDNPALHLIQHIRDESHRFAISGHRQRRAKQRKISVLEQIEGIGAKRRQNLINHFGGLQGVQRAGVEDLAQITGINQALAQKIYDAFH</sequence>
<keyword evidence="3 7" id="KW-0228">DNA excision</keyword>
<evidence type="ECO:0000256" key="1">
    <source>
        <dbReference type="ARBA" id="ARBA00022490"/>
    </source>
</evidence>
<evidence type="ECO:0000259" key="8">
    <source>
        <dbReference type="PROSITE" id="PS50151"/>
    </source>
</evidence>
<evidence type="ECO:0000256" key="3">
    <source>
        <dbReference type="ARBA" id="ARBA00022769"/>
    </source>
</evidence>
<dbReference type="InterPro" id="IPR004791">
    <property type="entry name" value="UvrC"/>
</dbReference>
<dbReference type="InterPro" id="IPR003583">
    <property type="entry name" value="Hlx-hairpin-Hlx_DNA-bd_motif"/>
</dbReference>
<dbReference type="HAMAP" id="MF_00203">
    <property type="entry name" value="UvrC"/>
    <property type="match status" value="1"/>
</dbReference>
<dbReference type="SMART" id="SM00278">
    <property type="entry name" value="HhH1"/>
    <property type="match status" value="2"/>
</dbReference>
<dbReference type="Gene3D" id="1.10.150.20">
    <property type="entry name" value="5' to 3' exonuclease, C-terminal subdomain"/>
    <property type="match status" value="1"/>
</dbReference>
<dbReference type="InterPro" id="IPR047296">
    <property type="entry name" value="GIY-YIG_UvrC_Cho"/>
</dbReference>
<evidence type="ECO:0000259" key="10">
    <source>
        <dbReference type="PROSITE" id="PS50165"/>
    </source>
</evidence>
<dbReference type="GO" id="GO:0009380">
    <property type="term" value="C:excinuclease repair complex"/>
    <property type="evidence" value="ECO:0007669"/>
    <property type="project" value="InterPro"/>
</dbReference>
<comment type="subunit">
    <text evidence="7">Interacts with UvrB in an incision complex.</text>
</comment>
<organism evidence="11 12">
    <name type="scientific">Candidatus Venteria ishoeyi</name>
    <dbReference type="NCBI Taxonomy" id="1899563"/>
    <lineage>
        <taxon>Bacteria</taxon>
        <taxon>Pseudomonadati</taxon>
        <taxon>Pseudomonadota</taxon>
        <taxon>Gammaproteobacteria</taxon>
        <taxon>Thiotrichales</taxon>
        <taxon>Thiotrichaceae</taxon>
        <taxon>Venteria</taxon>
    </lineage>
</organism>
<feature type="domain" description="UVR" evidence="8">
    <location>
        <begin position="208"/>
        <end position="243"/>
    </location>
</feature>
<evidence type="ECO:0000256" key="6">
    <source>
        <dbReference type="ARBA" id="ARBA00023236"/>
    </source>
</evidence>
<keyword evidence="12" id="KW-1185">Reference proteome</keyword>
<dbReference type="InterPro" id="IPR000305">
    <property type="entry name" value="GIY-YIG_endonuc"/>
</dbReference>
<comment type="subcellular location">
    <subcellularLocation>
        <location evidence="7">Cytoplasm</location>
    </subcellularLocation>
</comment>
<comment type="similarity">
    <text evidence="7">Belongs to the UvrC family.</text>
</comment>
<dbReference type="NCBIfam" id="TIGR00194">
    <property type="entry name" value="uvrC"/>
    <property type="match status" value="1"/>
</dbReference>
<keyword evidence="4 7" id="KW-0267">Excision nuclease</keyword>
<dbReference type="NCBIfam" id="NF001824">
    <property type="entry name" value="PRK00558.1-5"/>
    <property type="match status" value="1"/>
</dbReference>
<dbReference type="GO" id="GO:0006289">
    <property type="term" value="P:nucleotide-excision repair"/>
    <property type="evidence" value="ECO:0007669"/>
    <property type="project" value="UniProtKB-UniRule"/>
</dbReference>
<dbReference type="Gene3D" id="4.10.860.10">
    <property type="entry name" value="UVR domain"/>
    <property type="match status" value="1"/>
</dbReference>
<dbReference type="SMART" id="SM00465">
    <property type="entry name" value="GIYc"/>
    <property type="match status" value="1"/>
</dbReference>
<keyword evidence="1 7" id="KW-0963">Cytoplasm</keyword>
<dbReference type="InterPro" id="IPR038476">
    <property type="entry name" value="UvrC_RNase_H_dom_sf"/>
</dbReference>
<dbReference type="PROSITE" id="PS50151">
    <property type="entry name" value="UVR"/>
    <property type="match status" value="1"/>
</dbReference>
<dbReference type="PROSITE" id="PS50165">
    <property type="entry name" value="UVRC"/>
    <property type="match status" value="1"/>
</dbReference>
<dbReference type="InterPro" id="IPR001162">
    <property type="entry name" value="UvrC_RNase_H_dom"/>
</dbReference>
<feature type="domain" description="UvrC family homology region profile" evidence="10">
    <location>
        <begin position="259"/>
        <end position="482"/>
    </location>
</feature>
<dbReference type="Gene3D" id="3.40.1440.10">
    <property type="entry name" value="GIY-YIG endonuclease"/>
    <property type="match status" value="1"/>
</dbReference>
<gene>
    <name evidence="11" type="primary">uvrC_3</name>
    <name evidence="7" type="synonym">uvrC</name>
    <name evidence="11" type="ORF">MBHS_02237</name>
</gene>
<accession>A0A1H6FB68</accession>
<dbReference type="GO" id="GO:0009381">
    <property type="term" value="F:excinuclease ABC activity"/>
    <property type="evidence" value="ECO:0007669"/>
    <property type="project" value="UniProtKB-UniRule"/>
</dbReference>
<dbReference type="GO" id="GO:0009432">
    <property type="term" value="P:SOS response"/>
    <property type="evidence" value="ECO:0007669"/>
    <property type="project" value="UniProtKB-UniRule"/>
</dbReference>
<proteinExistence type="inferred from homology"/>
<keyword evidence="5 7" id="KW-0234">DNA repair</keyword>
<dbReference type="FunFam" id="3.30.420.340:FF:000001">
    <property type="entry name" value="UvrABC system protein C"/>
    <property type="match status" value="1"/>
</dbReference>
<dbReference type="SUPFAM" id="SSF82771">
    <property type="entry name" value="GIY-YIG endonuclease"/>
    <property type="match status" value="1"/>
</dbReference>
<evidence type="ECO:0000256" key="2">
    <source>
        <dbReference type="ARBA" id="ARBA00022763"/>
    </source>
</evidence>
<feature type="domain" description="GIY-YIG" evidence="9">
    <location>
        <begin position="20"/>
        <end position="99"/>
    </location>
</feature>
<name>A0A1H6FB68_9GAMM</name>
<keyword evidence="2 7" id="KW-0227">DNA damage</keyword>
<dbReference type="AlphaFoldDB" id="A0A1H6FB68"/>